<protein>
    <submittedName>
        <fullName evidence="2">Riboflavin-binding protein RibY</fullName>
    </submittedName>
</protein>
<accession>A0A3S4CG74</accession>
<evidence type="ECO:0000313" key="3">
    <source>
        <dbReference type="Proteomes" id="UP000289200"/>
    </source>
</evidence>
<dbReference type="PANTHER" id="PTHR31528">
    <property type="entry name" value="4-AMINO-5-HYDROXYMETHYL-2-METHYLPYRIMIDINE PHOSPHATE SYNTHASE THI11-RELATED"/>
    <property type="match status" value="1"/>
</dbReference>
<gene>
    <name evidence="2" type="primary">ribY_3</name>
    <name evidence="2" type="ORF">RHODGE_RHODGE_01561</name>
</gene>
<dbReference type="RefSeq" id="WP_129608502.1">
    <property type="nucleotide sequence ID" value="NZ_UWOC01000128.1"/>
</dbReference>
<dbReference type="EMBL" id="UWOC01000128">
    <property type="protein sequence ID" value="VCU08389.1"/>
    <property type="molecule type" value="Genomic_DNA"/>
</dbReference>
<proteinExistence type="predicted"/>
<dbReference type="InterPro" id="IPR027939">
    <property type="entry name" value="NMT1/THI5"/>
</dbReference>
<dbReference type="Gene3D" id="3.40.190.10">
    <property type="entry name" value="Periplasmic binding protein-like II"/>
    <property type="match status" value="2"/>
</dbReference>
<organism evidence="2 3">
    <name type="scientific">Rhodoplanes serenus</name>
    <dbReference type="NCBI Taxonomy" id="200615"/>
    <lineage>
        <taxon>Bacteria</taxon>
        <taxon>Pseudomonadati</taxon>
        <taxon>Pseudomonadota</taxon>
        <taxon>Alphaproteobacteria</taxon>
        <taxon>Hyphomicrobiales</taxon>
        <taxon>Nitrobacteraceae</taxon>
        <taxon>Rhodoplanes</taxon>
    </lineage>
</organism>
<sequence length="354" mass="37708">MVETNAARISGIGRWSARVAGTVLAAGVVAALALPGVAQAQAPEKVTLVLNWVPTADHAAYYYAKQQGLYAKAGIDLSIEVGRGSALSAQKVGSGGAAFGVSDLATSLVARGKGADLAAVMIVYANSPQGFYWLKSSGIGGPKDFAGRKIGNPPGDAARIMWPAFAKAVGLDPASVTFVNITPQAKNAALKSRTVDVISDFFNEHDTKVIEMGEDLVHLPWKQVGLNPYGNAVIVNGAFLQAKPAVVENFVKISQRAFAQCVADFTPCLKALTEGVSGLDEATQRRQWERIKWLMTDSFTTEKGLGWIDGDRLKADYELVQTYIGLDKPFDPATAFTTRFLDPAVKMDASKVKN</sequence>
<dbReference type="Pfam" id="PF09084">
    <property type="entry name" value="NMT1"/>
    <property type="match status" value="1"/>
</dbReference>
<evidence type="ECO:0000313" key="2">
    <source>
        <dbReference type="EMBL" id="VCU08389.1"/>
    </source>
</evidence>
<evidence type="ECO:0000259" key="1">
    <source>
        <dbReference type="Pfam" id="PF09084"/>
    </source>
</evidence>
<name>A0A3S4CG74_9BRAD</name>
<keyword evidence="3" id="KW-1185">Reference proteome</keyword>
<dbReference type="SUPFAM" id="SSF53850">
    <property type="entry name" value="Periplasmic binding protein-like II"/>
    <property type="match status" value="1"/>
</dbReference>
<dbReference type="GO" id="GO:0009228">
    <property type="term" value="P:thiamine biosynthetic process"/>
    <property type="evidence" value="ECO:0007669"/>
    <property type="project" value="InterPro"/>
</dbReference>
<feature type="domain" description="SsuA/THI5-like" evidence="1">
    <location>
        <begin position="56"/>
        <end position="263"/>
    </location>
</feature>
<reference evidence="3" key="1">
    <citation type="submission" date="2018-10" db="EMBL/GenBank/DDBJ databases">
        <authorList>
            <person name="Peiro R."/>
            <person name="Begona"/>
            <person name="Cbmso G."/>
            <person name="Lopez M."/>
            <person name="Gonzalez S."/>
            <person name="Sacristan E."/>
            <person name="Castillo E."/>
        </authorList>
    </citation>
    <scope>NUCLEOTIDE SEQUENCE [LARGE SCALE GENOMIC DNA]</scope>
</reference>
<comment type="caution">
    <text evidence="2">The sequence shown here is derived from an EMBL/GenBank/DDBJ whole genome shotgun (WGS) entry which is preliminary data.</text>
</comment>
<dbReference type="AlphaFoldDB" id="A0A3S4CG74"/>
<dbReference type="Proteomes" id="UP000289200">
    <property type="component" value="Unassembled WGS sequence"/>
</dbReference>
<dbReference type="PANTHER" id="PTHR31528:SF3">
    <property type="entry name" value="THIAMINE BIOSYNTHESIS PROTEIN HI_0357-RELATED"/>
    <property type="match status" value="1"/>
</dbReference>
<dbReference type="OrthoDB" id="7431968at2"/>
<dbReference type="InterPro" id="IPR015168">
    <property type="entry name" value="SsuA/THI5"/>
</dbReference>